<evidence type="ECO:0000313" key="1">
    <source>
        <dbReference type="EMBL" id="CAE7845102.1"/>
    </source>
</evidence>
<dbReference type="Proteomes" id="UP000601435">
    <property type="component" value="Unassembled WGS sequence"/>
</dbReference>
<reference evidence="1" key="1">
    <citation type="submission" date="2021-02" db="EMBL/GenBank/DDBJ databases">
        <authorList>
            <person name="Dougan E. K."/>
            <person name="Rhodes N."/>
            <person name="Thang M."/>
            <person name="Chan C."/>
        </authorList>
    </citation>
    <scope>NUCLEOTIDE SEQUENCE</scope>
</reference>
<sequence length="76" mass="8425">MDMTERMVAFAVGAPGSLDDETLDPVRRLWHHEGGSAPSKKARLLCRPRFVVKPVFVQQPSTDKYVAAASKELEQA</sequence>
<accession>A0A812ZZL5</accession>
<name>A0A812ZZL5_9DINO</name>
<organism evidence="1 2">
    <name type="scientific">Symbiodinium necroappetens</name>
    <dbReference type="NCBI Taxonomy" id="1628268"/>
    <lineage>
        <taxon>Eukaryota</taxon>
        <taxon>Sar</taxon>
        <taxon>Alveolata</taxon>
        <taxon>Dinophyceae</taxon>
        <taxon>Suessiales</taxon>
        <taxon>Symbiodiniaceae</taxon>
        <taxon>Symbiodinium</taxon>
    </lineage>
</organism>
<proteinExistence type="predicted"/>
<dbReference type="EMBL" id="CAJNJA010051886">
    <property type="protein sequence ID" value="CAE7845102.1"/>
    <property type="molecule type" value="Genomic_DNA"/>
</dbReference>
<comment type="caution">
    <text evidence="1">The sequence shown here is derived from an EMBL/GenBank/DDBJ whole genome shotgun (WGS) entry which is preliminary data.</text>
</comment>
<dbReference type="AlphaFoldDB" id="A0A812ZZL5"/>
<protein>
    <submittedName>
        <fullName evidence="1">Uncharacterized protein</fullName>
    </submittedName>
</protein>
<gene>
    <name evidence="1" type="ORF">SNEC2469_LOCUS25933</name>
</gene>
<keyword evidence="2" id="KW-1185">Reference proteome</keyword>
<evidence type="ECO:0000313" key="2">
    <source>
        <dbReference type="Proteomes" id="UP000601435"/>
    </source>
</evidence>